<dbReference type="SMART" id="SM00850">
    <property type="entry name" value="LytTR"/>
    <property type="match status" value="1"/>
</dbReference>
<dbReference type="GO" id="GO:0003677">
    <property type="term" value="F:DNA binding"/>
    <property type="evidence" value="ECO:0007669"/>
    <property type="project" value="UniProtKB-KW"/>
</dbReference>
<dbReference type="InterPro" id="IPR046947">
    <property type="entry name" value="LytR-like"/>
</dbReference>
<dbReference type="Gene3D" id="2.40.50.1020">
    <property type="entry name" value="LytTr DNA-binding domain"/>
    <property type="match status" value="1"/>
</dbReference>
<protein>
    <submittedName>
        <fullName evidence="5">DNA-binding response regulator</fullName>
    </submittedName>
</protein>
<dbReference type="SUPFAM" id="SSF52172">
    <property type="entry name" value="CheY-like"/>
    <property type="match status" value="1"/>
</dbReference>
<dbReference type="PANTHER" id="PTHR37299">
    <property type="entry name" value="TRANSCRIPTIONAL REGULATOR-RELATED"/>
    <property type="match status" value="1"/>
</dbReference>
<feature type="domain" description="Response regulatory" evidence="3">
    <location>
        <begin position="5"/>
        <end position="118"/>
    </location>
</feature>
<evidence type="ECO:0000256" key="1">
    <source>
        <dbReference type="ARBA" id="ARBA00023012"/>
    </source>
</evidence>
<dbReference type="InterPro" id="IPR011006">
    <property type="entry name" value="CheY-like_superfamily"/>
</dbReference>
<dbReference type="Proteomes" id="UP000659697">
    <property type="component" value="Unassembled WGS sequence"/>
</dbReference>
<gene>
    <name evidence="5" type="ORF">GCM10010919_24790</name>
</gene>
<evidence type="ECO:0000259" key="4">
    <source>
        <dbReference type="PROSITE" id="PS50930"/>
    </source>
</evidence>
<dbReference type="RefSeq" id="WP_189433334.1">
    <property type="nucleotide sequence ID" value="NZ_BNAO01000006.1"/>
</dbReference>
<keyword evidence="5" id="KW-0238">DNA-binding</keyword>
<feature type="domain" description="HTH LytTR-type" evidence="4">
    <location>
        <begin position="171"/>
        <end position="265"/>
    </location>
</feature>
<dbReference type="EMBL" id="BNAO01000006">
    <property type="protein sequence ID" value="GHG72469.1"/>
    <property type="molecule type" value="Genomic_DNA"/>
</dbReference>
<dbReference type="Pfam" id="PF00072">
    <property type="entry name" value="Response_reg"/>
    <property type="match status" value="1"/>
</dbReference>
<keyword evidence="1" id="KW-0902">Two-component regulatory system</keyword>
<dbReference type="PROSITE" id="PS50110">
    <property type="entry name" value="RESPONSE_REGULATORY"/>
    <property type="match status" value="1"/>
</dbReference>
<evidence type="ECO:0000259" key="3">
    <source>
        <dbReference type="PROSITE" id="PS50110"/>
    </source>
</evidence>
<organism evidence="5 6">
    <name type="scientific">Alishewanella longhuensis</name>
    <dbReference type="NCBI Taxonomy" id="1091037"/>
    <lineage>
        <taxon>Bacteria</taxon>
        <taxon>Pseudomonadati</taxon>
        <taxon>Pseudomonadota</taxon>
        <taxon>Gammaproteobacteria</taxon>
        <taxon>Alteromonadales</taxon>
        <taxon>Alteromonadaceae</taxon>
        <taxon>Alishewanella</taxon>
    </lineage>
</organism>
<name>A0ABQ3L1Y0_9ALTE</name>
<feature type="modified residue" description="4-aspartylphosphate" evidence="2">
    <location>
        <position position="56"/>
    </location>
</feature>
<dbReference type="SMART" id="SM00448">
    <property type="entry name" value="REC"/>
    <property type="match status" value="1"/>
</dbReference>
<reference evidence="6" key="1">
    <citation type="journal article" date="2019" name="Int. J. Syst. Evol. Microbiol.">
        <title>The Global Catalogue of Microorganisms (GCM) 10K type strain sequencing project: providing services to taxonomists for standard genome sequencing and annotation.</title>
        <authorList>
            <consortium name="The Broad Institute Genomics Platform"/>
            <consortium name="The Broad Institute Genome Sequencing Center for Infectious Disease"/>
            <person name="Wu L."/>
            <person name="Ma J."/>
        </authorList>
    </citation>
    <scope>NUCLEOTIDE SEQUENCE [LARGE SCALE GENOMIC DNA]</scope>
    <source>
        <strain evidence="6">CGMCC 1.7003</strain>
    </source>
</reference>
<comment type="caution">
    <text evidence="5">The sequence shown here is derived from an EMBL/GenBank/DDBJ whole genome shotgun (WGS) entry which is preliminary data.</text>
</comment>
<evidence type="ECO:0000313" key="6">
    <source>
        <dbReference type="Proteomes" id="UP000659697"/>
    </source>
</evidence>
<dbReference type="Gene3D" id="3.40.50.2300">
    <property type="match status" value="1"/>
</dbReference>
<dbReference type="InterPro" id="IPR001789">
    <property type="entry name" value="Sig_transdc_resp-reg_receiver"/>
</dbReference>
<keyword evidence="2" id="KW-0597">Phosphoprotein</keyword>
<evidence type="ECO:0000313" key="5">
    <source>
        <dbReference type="EMBL" id="GHG72469.1"/>
    </source>
</evidence>
<dbReference type="InterPro" id="IPR007492">
    <property type="entry name" value="LytTR_DNA-bd_dom"/>
</dbReference>
<dbReference type="Pfam" id="PF04397">
    <property type="entry name" value="LytTR"/>
    <property type="match status" value="1"/>
</dbReference>
<evidence type="ECO:0000256" key="2">
    <source>
        <dbReference type="PROSITE-ProRule" id="PRU00169"/>
    </source>
</evidence>
<dbReference type="PANTHER" id="PTHR37299:SF1">
    <property type="entry name" value="STAGE 0 SPORULATION PROTEIN A HOMOLOG"/>
    <property type="match status" value="1"/>
</dbReference>
<accession>A0ABQ3L1Y0</accession>
<sequence length="269" mass="30259">MKTLKTLLVDDEYSAIEGLAIRLAAFPQIQVVGHATHVDAALRLINQTAPDLIFLDIEMPGKSGFELIKQLQPETCPAIIFVTAFHQYAVQAFEVRALDYLLKPVKTQRLAEAIARVSSASETQIATKQQLLEVRDILLNGQLNQGKDSPPIYRIEQEKLVIQDGHHPAQLVPYADILWIDAAGDYMCVHTSADTFVMRARLKSLIKETLPTDFIRIHKSTIVNLAHVTRLEPLPNSEYNAILINNKSLKVSRTYSRPLKCRLLQKTKD</sequence>
<keyword evidence="6" id="KW-1185">Reference proteome</keyword>
<dbReference type="PROSITE" id="PS50930">
    <property type="entry name" value="HTH_LYTTR"/>
    <property type="match status" value="1"/>
</dbReference>
<proteinExistence type="predicted"/>